<keyword evidence="2 6" id="KW-0813">Transport</keyword>
<dbReference type="GO" id="GO:0015175">
    <property type="term" value="F:neutral L-amino acid transmembrane transporter activity"/>
    <property type="evidence" value="ECO:0007669"/>
    <property type="project" value="TreeGrafter"/>
</dbReference>
<evidence type="ECO:0000256" key="2">
    <source>
        <dbReference type="ARBA" id="ARBA00022448"/>
    </source>
</evidence>
<proteinExistence type="inferred from homology"/>
<feature type="transmembrane region" description="Helical" evidence="6">
    <location>
        <begin position="52"/>
        <end position="76"/>
    </location>
</feature>
<comment type="subcellular location">
    <subcellularLocation>
        <location evidence="1 6">Membrane</location>
        <topology evidence="1 6">Multi-pass membrane protein</topology>
    </subcellularLocation>
</comment>
<keyword evidence="3 6" id="KW-0812">Transmembrane</keyword>
<name>A0A3Q2Q5M1_FUNHE</name>
<evidence type="ECO:0000313" key="8">
    <source>
        <dbReference type="Proteomes" id="UP000265000"/>
    </source>
</evidence>
<dbReference type="GeneTree" id="ENSGT00940000167953"/>
<dbReference type="PRINTS" id="PR00173">
    <property type="entry name" value="EDTRNSPORT"/>
</dbReference>
<evidence type="ECO:0000256" key="4">
    <source>
        <dbReference type="ARBA" id="ARBA00022989"/>
    </source>
</evidence>
<evidence type="ECO:0000256" key="3">
    <source>
        <dbReference type="ARBA" id="ARBA00022692"/>
    </source>
</evidence>
<evidence type="ECO:0000256" key="5">
    <source>
        <dbReference type="ARBA" id="ARBA00023136"/>
    </source>
</evidence>
<feature type="transmembrane region" description="Helical" evidence="6">
    <location>
        <begin position="88"/>
        <end position="110"/>
    </location>
</feature>
<reference evidence="7" key="2">
    <citation type="submission" date="2025-09" db="UniProtKB">
        <authorList>
            <consortium name="Ensembl"/>
        </authorList>
    </citation>
    <scope>IDENTIFICATION</scope>
</reference>
<dbReference type="Ensembl" id="ENSFHET00000014526.1">
    <property type="protein sequence ID" value="ENSFHEP00000021811.1"/>
    <property type="gene ID" value="ENSFHEG00000001796.1"/>
</dbReference>
<comment type="similarity">
    <text evidence="6">Belongs to the dicarboxylate/amino acid:cation symporter (DAACS) (TC 2.A.23) family.</text>
</comment>
<organism evidence="7 8">
    <name type="scientific">Fundulus heteroclitus</name>
    <name type="common">Killifish</name>
    <name type="synonym">Mummichog</name>
    <dbReference type="NCBI Taxonomy" id="8078"/>
    <lineage>
        <taxon>Eukaryota</taxon>
        <taxon>Metazoa</taxon>
        <taxon>Chordata</taxon>
        <taxon>Craniata</taxon>
        <taxon>Vertebrata</taxon>
        <taxon>Euteleostomi</taxon>
        <taxon>Actinopterygii</taxon>
        <taxon>Neopterygii</taxon>
        <taxon>Teleostei</taxon>
        <taxon>Neoteleostei</taxon>
        <taxon>Acanthomorphata</taxon>
        <taxon>Ovalentaria</taxon>
        <taxon>Atherinomorphae</taxon>
        <taxon>Cyprinodontiformes</taxon>
        <taxon>Fundulidae</taxon>
        <taxon>Fundulus</taxon>
    </lineage>
</organism>
<sequence length="485" mass="53425">MAKFGRFFHRQNMLTVATLLCVVVGVSIGLALKAYADLTIIEEAWIRVPGELLFRVMQLVTIPLLATNVIVGCASASCSPSRRITQRAIVYFVVTTILAVLVGAFLVVLIKPGVTDNNMGAKVEDDDDDDNAYTFLDAFNDLLRNIIPHNLVLISFTLFKTRKVYLDMEADDNSTEEEAEAGEVIGENINGVNILGLIVASVFIGRTLKKLGHVGQPFLELIIIVNEVHKNLVKMIMMYFPVAVVFMMASYVHELADKWQTAVCVGKFVAVIVTGLFIHGFLVLPFICFLFLRENPYRVFQAVTPALVKAVLVSRTCASSETYSCCEKWLRVNTRITRFMLPIAIHANMDGTTLYEMAAAIFIAQLSGMPLHWSRLLSIGVTVAIATVGEAGIPATGMMTTLFILNICNIPTSPAVILLSIEWVLDRLNVAVNILSDCYGVVLVDHLSKGELKDVEEHVNKMTIPEFCLPPRDNPPESISEAEAV</sequence>
<keyword evidence="5 6" id="KW-0472">Membrane</keyword>
<protein>
    <recommendedName>
        <fullName evidence="6">Amino acid transporter</fullName>
    </recommendedName>
</protein>
<dbReference type="Gene3D" id="1.10.3860.10">
    <property type="entry name" value="Sodium:dicarboxylate symporter"/>
    <property type="match status" value="1"/>
</dbReference>
<accession>A0A3Q2Q5M1</accession>
<evidence type="ECO:0000313" key="7">
    <source>
        <dbReference type="Ensembl" id="ENSFHEP00000021811.1"/>
    </source>
</evidence>
<dbReference type="Pfam" id="PF00375">
    <property type="entry name" value="SDF"/>
    <property type="match status" value="1"/>
</dbReference>
<feature type="transmembrane region" description="Helical" evidence="6">
    <location>
        <begin position="236"/>
        <end position="256"/>
    </location>
</feature>
<dbReference type="PANTHER" id="PTHR11958">
    <property type="entry name" value="SODIUM/DICARBOXYLATE SYMPORTER-RELATED"/>
    <property type="match status" value="1"/>
</dbReference>
<dbReference type="PANTHER" id="PTHR11958:SF63">
    <property type="entry name" value="AMINO ACID TRANSPORTER"/>
    <property type="match status" value="1"/>
</dbReference>
<reference evidence="7" key="1">
    <citation type="submission" date="2025-08" db="UniProtKB">
        <authorList>
            <consortium name="Ensembl"/>
        </authorList>
    </citation>
    <scope>IDENTIFICATION</scope>
</reference>
<dbReference type="STRING" id="8078.ENSFHEP00000021811"/>
<dbReference type="InterPro" id="IPR001991">
    <property type="entry name" value="Na-dicarboxylate_symporter"/>
</dbReference>
<dbReference type="InterPro" id="IPR036458">
    <property type="entry name" value="Na:dicarbo_symporter_sf"/>
</dbReference>
<keyword evidence="4 6" id="KW-1133">Transmembrane helix</keyword>
<dbReference type="Proteomes" id="UP000265000">
    <property type="component" value="Unplaced"/>
</dbReference>
<evidence type="ECO:0000256" key="6">
    <source>
        <dbReference type="RuleBase" id="RU361216"/>
    </source>
</evidence>
<evidence type="ECO:0000256" key="1">
    <source>
        <dbReference type="ARBA" id="ARBA00004141"/>
    </source>
</evidence>
<dbReference type="GO" id="GO:0005313">
    <property type="term" value="F:L-glutamate transmembrane transporter activity"/>
    <property type="evidence" value="ECO:0007669"/>
    <property type="project" value="TreeGrafter"/>
</dbReference>
<feature type="transmembrane region" description="Helical" evidence="6">
    <location>
        <begin position="142"/>
        <end position="159"/>
    </location>
</feature>
<dbReference type="InterPro" id="IPR050746">
    <property type="entry name" value="DAACS"/>
</dbReference>
<dbReference type="SUPFAM" id="SSF118215">
    <property type="entry name" value="Proton glutamate symport protein"/>
    <property type="match status" value="1"/>
</dbReference>
<dbReference type="GO" id="GO:0005886">
    <property type="term" value="C:plasma membrane"/>
    <property type="evidence" value="ECO:0007669"/>
    <property type="project" value="TreeGrafter"/>
</dbReference>
<keyword evidence="6" id="KW-0769">Symport</keyword>
<feature type="transmembrane region" description="Helical" evidence="6">
    <location>
        <begin position="268"/>
        <end position="292"/>
    </location>
</feature>
<dbReference type="GO" id="GO:0015501">
    <property type="term" value="F:glutamate:sodium symporter activity"/>
    <property type="evidence" value="ECO:0007669"/>
    <property type="project" value="TreeGrafter"/>
</dbReference>
<dbReference type="AlphaFoldDB" id="A0A3Q2Q5M1"/>
<keyword evidence="8" id="KW-1185">Reference proteome</keyword>